<dbReference type="PROSITE" id="PS50863">
    <property type="entry name" value="B3"/>
    <property type="match status" value="1"/>
</dbReference>
<feature type="region of interest" description="Disordered" evidence="6">
    <location>
        <begin position="285"/>
        <end position="356"/>
    </location>
</feature>
<feature type="compositionally biased region" description="Basic and acidic residues" evidence="6">
    <location>
        <begin position="244"/>
        <end position="263"/>
    </location>
</feature>
<keyword evidence="8" id="KW-1185">Reference proteome</keyword>
<feature type="compositionally biased region" description="Basic residues" evidence="6">
    <location>
        <begin position="127"/>
        <end position="139"/>
    </location>
</feature>
<evidence type="ECO:0000256" key="5">
    <source>
        <dbReference type="ARBA" id="ARBA00023242"/>
    </source>
</evidence>
<comment type="subcellular location">
    <subcellularLocation>
        <location evidence="1">Nucleus</location>
    </subcellularLocation>
</comment>
<dbReference type="CDD" id="cd10017">
    <property type="entry name" value="B3_DNA"/>
    <property type="match status" value="1"/>
</dbReference>
<name>A0ABM4VMJ6_COFAR</name>
<dbReference type="SUPFAM" id="SSF101936">
    <property type="entry name" value="DNA-binding pseudobarrel domain"/>
    <property type="match status" value="1"/>
</dbReference>
<keyword evidence="3" id="KW-0238">DNA-binding</keyword>
<proteinExistence type="predicted"/>
<dbReference type="Gene3D" id="2.40.330.10">
    <property type="entry name" value="DNA-binding pseudobarrel domain"/>
    <property type="match status" value="1"/>
</dbReference>
<dbReference type="Proteomes" id="UP001652660">
    <property type="component" value="Chromosome 9c"/>
</dbReference>
<feature type="region of interest" description="Disordered" evidence="6">
    <location>
        <begin position="116"/>
        <end position="174"/>
    </location>
</feature>
<evidence type="ECO:0000313" key="8">
    <source>
        <dbReference type="Proteomes" id="UP001652660"/>
    </source>
</evidence>
<evidence type="ECO:0000256" key="4">
    <source>
        <dbReference type="ARBA" id="ARBA00023163"/>
    </source>
</evidence>
<dbReference type="Pfam" id="PF02362">
    <property type="entry name" value="B3"/>
    <property type="match status" value="1"/>
</dbReference>
<organism evidence="8 9">
    <name type="scientific">Coffea arabica</name>
    <name type="common">Arabian coffee</name>
    <dbReference type="NCBI Taxonomy" id="13443"/>
    <lineage>
        <taxon>Eukaryota</taxon>
        <taxon>Viridiplantae</taxon>
        <taxon>Streptophyta</taxon>
        <taxon>Embryophyta</taxon>
        <taxon>Tracheophyta</taxon>
        <taxon>Spermatophyta</taxon>
        <taxon>Magnoliopsida</taxon>
        <taxon>eudicotyledons</taxon>
        <taxon>Gunneridae</taxon>
        <taxon>Pentapetalae</taxon>
        <taxon>asterids</taxon>
        <taxon>lamiids</taxon>
        <taxon>Gentianales</taxon>
        <taxon>Rubiaceae</taxon>
        <taxon>Ixoroideae</taxon>
        <taxon>Gardenieae complex</taxon>
        <taxon>Bertiereae - Coffeeae clade</taxon>
        <taxon>Coffeeae</taxon>
        <taxon>Coffea</taxon>
    </lineage>
</organism>
<evidence type="ECO:0000256" key="3">
    <source>
        <dbReference type="ARBA" id="ARBA00023125"/>
    </source>
</evidence>
<dbReference type="InterPro" id="IPR024752">
    <property type="entry name" value="Myb/SANT-like_dom"/>
</dbReference>
<accession>A0ABM4VMJ6</accession>
<evidence type="ECO:0000259" key="7">
    <source>
        <dbReference type="PROSITE" id="PS50863"/>
    </source>
</evidence>
<reference evidence="9" key="1">
    <citation type="submission" date="2025-08" db="UniProtKB">
        <authorList>
            <consortium name="RefSeq"/>
        </authorList>
    </citation>
    <scope>IDENTIFICATION</scope>
    <source>
        <tissue evidence="9">Leaves</tissue>
    </source>
</reference>
<keyword evidence="2" id="KW-0805">Transcription regulation</keyword>
<dbReference type="GeneID" id="140014222"/>
<feature type="compositionally biased region" description="Basic residues" evidence="6">
    <location>
        <begin position="159"/>
        <end position="168"/>
    </location>
</feature>
<dbReference type="Pfam" id="PF12776">
    <property type="entry name" value="Myb_DNA-bind_3"/>
    <property type="match status" value="1"/>
</dbReference>
<dbReference type="PANTHER" id="PTHR31704">
    <property type="entry name" value="MYB/SANT-LIKE DNA-BINDING DOMAIN PROTEIN-RELATED"/>
    <property type="match status" value="1"/>
</dbReference>
<dbReference type="PANTHER" id="PTHR31704:SF48">
    <property type="entry name" value="L10-INTERACTING MYB DOMAIN-CONTAINING PROTEIN-LIKE"/>
    <property type="match status" value="1"/>
</dbReference>
<evidence type="ECO:0000256" key="6">
    <source>
        <dbReference type="SAM" id="MobiDB-lite"/>
    </source>
</evidence>
<evidence type="ECO:0000256" key="2">
    <source>
        <dbReference type="ARBA" id="ARBA00023015"/>
    </source>
</evidence>
<evidence type="ECO:0000256" key="1">
    <source>
        <dbReference type="ARBA" id="ARBA00004123"/>
    </source>
</evidence>
<sequence length="507" mass="55983">MDKNRVDKNFRPMFLIHMYMRNNFAPVEIPTHFLSKIEEEVPDTAILRDSSGCSWSVKVRQERNGIVLADGWENFSVHHSLVPSASFLLFRYCGNWCFEVDIFACSGLEKEIVDASGNSEASPSGVKSKKGGRGKRTVHSVKDNLPKSCVPGPRSLSLKNKKDRRGKRSVGSAKDHLPKYCVSGPVDIFGDSGLEKEILSAGGNNEAGSSGVKNKKGGRGARSVGSVKDHLPKSCVPGPLSLDLKNKKDRRGERSVGSAKDHLPKYCVSGPDIFGDSGLEKEIVSAGGDNKAGPSGVKNKKGGRGTRSVGSVKDHVPKSHVPGPASLNLKNKKDRQGKRSVGSMKEHLPKSRVPGPGVPYRTRIAWNPERLGLYLDSCLEEAAKGRRRSGNLTPESWQKVQSVFKEKTNIDLTPAQLSNFWSVLRKRYIVWSKIIAEAGNGGYDPVANKINWNQQQWEEYIKVNPVAKRFRKKKLEYPEKMKLLFDCYTAVHEDGGVSSDEMYYSSI</sequence>
<dbReference type="InterPro" id="IPR003340">
    <property type="entry name" value="B3_DNA-bd"/>
</dbReference>
<dbReference type="InterPro" id="IPR015300">
    <property type="entry name" value="DNA-bd_pseudobarrel_sf"/>
</dbReference>
<gene>
    <name evidence="9" type="primary">LOC140014222</name>
</gene>
<feature type="compositionally biased region" description="Low complexity" evidence="6">
    <location>
        <begin position="201"/>
        <end position="211"/>
    </location>
</feature>
<evidence type="ECO:0000313" key="9">
    <source>
        <dbReference type="RefSeq" id="XP_071920751.1"/>
    </source>
</evidence>
<feature type="region of interest" description="Disordered" evidence="6">
    <location>
        <begin position="201"/>
        <end position="263"/>
    </location>
</feature>
<protein>
    <recommendedName>
        <fullName evidence="7">TF-B3 domain-containing protein</fullName>
    </recommendedName>
</protein>
<feature type="domain" description="TF-B3" evidence="7">
    <location>
        <begin position="12"/>
        <end position="106"/>
    </location>
</feature>
<keyword evidence="4" id="KW-0804">Transcription</keyword>
<dbReference type="RefSeq" id="XP_071920751.1">
    <property type="nucleotide sequence ID" value="XM_072064650.1"/>
</dbReference>
<keyword evidence="5" id="KW-0539">Nucleus</keyword>
<dbReference type="SMART" id="SM01019">
    <property type="entry name" value="B3"/>
    <property type="match status" value="1"/>
</dbReference>